<protein>
    <submittedName>
        <fullName evidence="7">DUF4892 domain-containing protein</fullName>
    </submittedName>
</protein>
<evidence type="ECO:0000256" key="5">
    <source>
        <dbReference type="SAM" id="SignalP"/>
    </source>
</evidence>
<organism evidence="7 8">
    <name type="scientific">Undibacterium baiyunense</name>
    <dbReference type="NCBI Taxonomy" id="2828731"/>
    <lineage>
        <taxon>Bacteria</taxon>
        <taxon>Pseudomonadati</taxon>
        <taxon>Pseudomonadota</taxon>
        <taxon>Betaproteobacteria</taxon>
        <taxon>Burkholderiales</taxon>
        <taxon>Oxalobacteraceae</taxon>
        <taxon>Undibacterium</taxon>
    </lineage>
</organism>
<name>A0A941DDP5_9BURK</name>
<evidence type="ECO:0000313" key="7">
    <source>
        <dbReference type="EMBL" id="MBR7746116.1"/>
    </source>
</evidence>
<dbReference type="PANTHER" id="PTHR30329">
    <property type="entry name" value="STATOR ELEMENT OF FLAGELLAR MOTOR COMPLEX"/>
    <property type="match status" value="1"/>
</dbReference>
<dbReference type="AlphaFoldDB" id="A0A941DDP5"/>
<accession>A0A941DDP5</accession>
<dbReference type="InterPro" id="IPR006665">
    <property type="entry name" value="OmpA-like"/>
</dbReference>
<evidence type="ECO:0000256" key="1">
    <source>
        <dbReference type="ARBA" id="ARBA00004442"/>
    </source>
</evidence>
<evidence type="ECO:0000256" key="2">
    <source>
        <dbReference type="ARBA" id="ARBA00023136"/>
    </source>
</evidence>
<dbReference type="Gene3D" id="3.30.1330.60">
    <property type="entry name" value="OmpA-like domain"/>
    <property type="match status" value="1"/>
</dbReference>
<comment type="caution">
    <text evidence="7">The sequence shown here is derived from an EMBL/GenBank/DDBJ whole genome shotgun (WGS) entry which is preliminary data.</text>
</comment>
<evidence type="ECO:0000313" key="8">
    <source>
        <dbReference type="Proteomes" id="UP000680158"/>
    </source>
</evidence>
<keyword evidence="2 4" id="KW-0472">Membrane</keyword>
<dbReference type="InterPro" id="IPR050330">
    <property type="entry name" value="Bact_OuterMem_StrucFunc"/>
</dbReference>
<keyword evidence="5" id="KW-0732">Signal</keyword>
<dbReference type="GO" id="GO:0009279">
    <property type="term" value="C:cell outer membrane"/>
    <property type="evidence" value="ECO:0007669"/>
    <property type="project" value="UniProtKB-SubCell"/>
</dbReference>
<proteinExistence type="predicted"/>
<feature type="domain" description="OmpA-like" evidence="6">
    <location>
        <begin position="230"/>
        <end position="344"/>
    </location>
</feature>
<dbReference type="SUPFAM" id="SSF103088">
    <property type="entry name" value="OmpA-like"/>
    <property type="match status" value="1"/>
</dbReference>
<gene>
    <name evidence="7" type="ORF">KDM92_05945</name>
</gene>
<evidence type="ECO:0000256" key="3">
    <source>
        <dbReference type="ARBA" id="ARBA00023237"/>
    </source>
</evidence>
<dbReference type="InterPro" id="IPR036737">
    <property type="entry name" value="OmpA-like_sf"/>
</dbReference>
<dbReference type="InterPro" id="IPR006664">
    <property type="entry name" value="OMP_bac"/>
</dbReference>
<feature type="chain" id="PRO_5037692833" evidence="5">
    <location>
        <begin position="31"/>
        <end position="344"/>
    </location>
</feature>
<dbReference type="Pfam" id="PF00691">
    <property type="entry name" value="OmpA"/>
    <property type="match status" value="1"/>
</dbReference>
<dbReference type="EMBL" id="JAGSPM010000003">
    <property type="protein sequence ID" value="MBR7746116.1"/>
    <property type="molecule type" value="Genomic_DNA"/>
</dbReference>
<reference evidence="7 8" key="1">
    <citation type="submission" date="2021-04" db="EMBL/GenBank/DDBJ databases">
        <title>novel species isolated from subtropical streams in China.</title>
        <authorList>
            <person name="Lu H."/>
        </authorList>
    </citation>
    <scope>NUCLEOTIDE SEQUENCE [LARGE SCALE GENOMIC DNA]</scope>
    <source>
        <strain evidence="7 8">BYS107W</strain>
    </source>
</reference>
<feature type="signal peptide" evidence="5">
    <location>
        <begin position="1"/>
        <end position="30"/>
    </location>
</feature>
<keyword evidence="3" id="KW-0998">Cell outer membrane</keyword>
<keyword evidence="8" id="KW-1185">Reference proteome</keyword>
<evidence type="ECO:0000256" key="4">
    <source>
        <dbReference type="PROSITE-ProRule" id="PRU00473"/>
    </source>
</evidence>
<dbReference type="RefSeq" id="WP_212683490.1">
    <property type="nucleotide sequence ID" value="NZ_JAGSPM010000003.1"/>
</dbReference>
<sequence length="344" mass="37942">MKKKMMTALRTGLLVVTLVSLSSVSSLSFAQSSDIPKGQDHPLIQRFQASRMTGYLQTEWTEAAIPQAKVTKLDGAKTAEWKLIEGKETRLHYLSPVGKTTLEVHRNYRDALLKAGMQINVSCDQKCDDLYRVWRDQAKPFERQFKWDNGHHNGFSHYDAIDNQEGRLIVGSFPANGRVPKTHVLVYNSLAFGGGKKVDPMVSTFIQIIEEKAQPTGQVSVNADALKQSLDNTGHVSLYGLMFDTGKTELKAESQTQLSELANALKAQSNLNIIVVGHTDNIGSIDSNLSLSQARAQAIVQALIQAGINKRRLIAKGVANFAPIATNKTEDGRAMNRRVEIVVQ</sequence>
<comment type="subcellular location">
    <subcellularLocation>
        <location evidence="1">Cell outer membrane</location>
    </subcellularLocation>
</comment>
<dbReference type="PANTHER" id="PTHR30329:SF21">
    <property type="entry name" value="LIPOPROTEIN YIAD-RELATED"/>
    <property type="match status" value="1"/>
</dbReference>
<dbReference type="Proteomes" id="UP000680158">
    <property type="component" value="Unassembled WGS sequence"/>
</dbReference>
<dbReference type="CDD" id="cd07185">
    <property type="entry name" value="OmpA_C-like"/>
    <property type="match status" value="1"/>
</dbReference>
<dbReference type="PRINTS" id="PR01021">
    <property type="entry name" value="OMPADOMAIN"/>
</dbReference>
<dbReference type="PROSITE" id="PS51123">
    <property type="entry name" value="OMPA_2"/>
    <property type="match status" value="1"/>
</dbReference>
<evidence type="ECO:0000259" key="6">
    <source>
        <dbReference type="PROSITE" id="PS51123"/>
    </source>
</evidence>